<reference evidence="3 4" key="1">
    <citation type="submission" date="2017-08" db="EMBL/GenBank/DDBJ databases">
        <authorList>
            <person name="de Groot N.N."/>
        </authorList>
    </citation>
    <scope>NUCLEOTIDE SEQUENCE [LARGE SCALE GENOMIC DNA]</scope>
    <source>
        <strain evidence="3 4">USBA 78</strain>
    </source>
</reference>
<evidence type="ECO:0000313" key="3">
    <source>
        <dbReference type="EMBL" id="SOB89421.1"/>
    </source>
</evidence>
<sequence length="165" mass="16490">MIDQLTDAIGEMARAAAIKLAAFAAIGLIVLTGIGFLLAAAYVGLAAKFGAIAAATGIGAGLIALGLVALAVMMQRDPSDAVAKQSGSAKAPARSEDAMLFDMLIHAASAGYATGQGDPKRMQAGLDKLARDLSDLGAFDFPNAAGNDDADRPAPAPSTDTKMAG</sequence>
<protein>
    <recommendedName>
        <fullName evidence="5">Holin-X, holin superfamily III</fullName>
    </recommendedName>
</protein>
<feature type="region of interest" description="Disordered" evidence="1">
    <location>
        <begin position="140"/>
        <end position="165"/>
    </location>
</feature>
<keyword evidence="2" id="KW-0812">Transmembrane</keyword>
<gene>
    <name evidence="3" type="ORF">SAMN05428964_10149</name>
</gene>
<keyword evidence="2" id="KW-1133">Transmembrane helix</keyword>
<dbReference type="AlphaFoldDB" id="A0A285R5Q7"/>
<evidence type="ECO:0000313" key="4">
    <source>
        <dbReference type="Proteomes" id="UP000219068"/>
    </source>
</evidence>
<evidence type="ECO:0000256" key="2">
    <source>
        <dbReference type="SAM" id="Phobius"/>
    </source>
</evidence>
<dbReference type="Proteomes" id="UP000219068">
    <property type="component" value="Unassembled WGS sequence"/>
</dbReference>
<feature type="transmembrane region" description="Helical" evidence="2">
    <location>
        <begin position="49"/>
        <end position="74"/>
    </location>
</feature>
<keyword evidence="2" id="KW-0472">Membrane</keyword>
<dbReference type="EMBL" id="OBMM01000001">
    <property type="protein sequence ID" value="SOB89421.1"/>
    <property type="molecule type" value="Genomic_DNA"/>
</dbReference>
<name>A0A285R5Q7_9PROT</name>
<dbReference type="RefSeq" id="WP_212684389.1">
    <property type="nucleotide sequence ID" value="NZ_OBMM01000001.1"/>
</dbReference>
<proteinExistence type="predicted"/>
<accession>A0A285R5Q7</accession>
<feature type="transmembrane region" description="Helical" evidence="2">
    <location>
        <begin position="20"/>
        <end position="43"/>
    </location>
</feature>
<evidence type="ECO:0008006" key="5">
    <source>
        <dbReference type="Google" id="ProtNLM"/>
    </source>
</evidence>
<evidence type="ECO:0000256" key="1">
    <source>
        <dbReference type="SAM" id="MobiDB-lite"/>
    </source>
</evidence>
<organism evidence="3 4">
    <name type="scientific">Thalassospira xiamenensis</name>
    <dbReference type="NCBI Taxonomy" id="220697"/>
    <lineage>
        <taxon>Bacteria</taxon>
        <taxon>Pseudomonadati</taxon>
        <taxon>Pseudomonadota</taxon>
        <taxon>Alphaproteobacteria</taxon>
        <taxon>Rhodospirillales</taxon>
        <taxon>Thalassospiraceae</taxon>
        <taxon>Thalassospira</taxon>
    </lineage>
</organism>